<dbReference type="RefSeq" id="XP_015703368.1">
    <property type="nucleotide sequence ID" value="XM_015846946.1"/>
</dbReference>
<dbReference type="Proteomes" id="UP000002059">
    <property type="component" value="Partially assembled WGS sequence"/>
</dbReference>
<organism evidence="1 2">
    <name type="scientific">Paracoccidioides lutzii (strain ATCC MYA-826 / Pb01)</name>
    <name type="common">Paracoccidioides brasiliensis</name>
    <dbReference type="NCBI Taxonomy" id="502779"/>
    <lineage>
        <taxon>Eukaryota</taxon>
        <taxon>Fungi</taxon>
        <taxon>Dikarya</taxon>
        <taxon>Ascomycota</taxon>
        <taxon>Pezizomycotina</taxon>
        <taxon>Eurotiomycetes</taxon>
        <taxon>Eurotiomycetidae</taxon>
        <taxon>Onygenales</taxon>
        <taxon>Ajellomycetaceae</taxon>
        <taxon>Paracoccidioides</taxon>
    </lineage>
</organism>
<keyword evidence="2" id="KW-1185">Reference proteome</keyword>
<dbReference type="GeneID" id="26970331"/>
<dbReference type="KEGG" id="pbl:PAAG_11269"/>
<gene>
    <name evidence="1" type="ORF">PAAG_11269</name>
</gene>
<dbReference type="VEuPathDB" id="FungiDB:PAAG_11269"/>
<reference evidence="1 2" key="1">
    <citation type="journal article" date="2011" name="PLoS Genet.">
        <title>Comparative genomic analysis of human fungal pathogens causing paracoccidioidomycosis.</title>
        <authorList>
            <person name="Desjardins C.A."/>
            <person name="Champion M.D."/>
            <person name="Holder J.W."/>
            <person name="Muszewska A."/>
            <person name="Goldberg J."/>
            <person name="Bailao A.M."/>
            <person name="Brigido M.M."/>
            <person name="Ferreira M.E."/>
            <person name="Garcia A.M."/>
            <person name="Grynberg M."/>
            <person name="Gujja S."/>
            <person name="Heiman D.I."/>
            <person name="Henn M.R."/>
            <person name="Kodira C.D."/>
            <person name="Leon-Narvaez H."/>
            <person name="Longo L.V."/>
            <person name="Ma L.J."/>
            <person name="Malavazi I."/>
            <person name="Matsuo A.L."/>
            <person name="Morais F.V."/>
            <person name="Pereira M."/>
            <person name="Rodriguez-Brito S."/>
            <person name="Sakthikumar S."/>
            <person name="Salem-Izacc S.M."/>
            <person name="Sykes S.M."/>
            <person name="Teixeira M.M."/>
            <person name="Vallejo M.C."/>
            <person name="Walter M.E."/>
            <person name="Yandava C."/>
            <person name="Young S."/>
            <person name="Zeng Q."/>
            <person name="Zucker J."/>
            <person name="Felipe M.S."/>
            <person name="Goldman G.H."/>
            <person name="Haas B.J."/>
            <person name="McEwen J.G."/>
            <person name="Nino-Vega G."/>
            <person name="Puccia R."/>
            <person name="San-Blas G."/>
            <person name="Soares C.M."/>
            <person name="Birren B.W."/>
            <person name="Cuomo C.A."/>
        </authorList>
    </citation>
    <scope>NUCLEOTIDE SEQUENCE [LARGE SCALE GENOMIC DNA]</scope>
    <source>
        <strain evidence="2">ATCC MYA-826 / Pb01</strain>
    </source>
</reference>
<evidence type="ECO:0000313" key="2">
    <source>
        <dbReference type="Proteomes" id="UP000002059"/>
    </source>
</evidence>
<dbReference type="EMBL" id="KN293994">
    <property type="protein sequence ID" value="KGQ01881.1"/>
    <property type="molecule type" value="Genomic_DNA"/>
</dbReference>
<protein>
    <submittedName>
        <fullName evidence="1">Uncharacterized protein</fullName>
    </submittedName>
</protein>
<evidence type="ECO:0000313" key="1">
    <source>
        <dbReference type="EMBL" id="KGQ01881.1"/>
    </source>
</evidence>
<dbReference type="HOGENOM" id="CLU_2159145_0_0_1"/>
<sequence>MSTLSDGLIKNLIQGKATRPVTEATVVNEGEVWHIRLVDEWKITTGICNHKKIDRAGISSQKIALTGSMTPSLRKMTLKPIIPEINPLLAGLGRHPQLAQTPQSHYQQAPN</sequence>
<accession>A0A0A2V251</accession>
<name>A0A0A2V251_PARBA</name>
<proteinExistence type="predicted"/>
<dbReference type="AlphaFoldDB" id="A0A0A2V251"/>
<dbReference type="OMA" id="EVWHIRL"/>